<dbReference type="Proteomes" id="UP000829452">
    <property type="component" value="Chromosome"/>
</dbReference>
<feature type="domain" description="DUF5648" evidence="1">
    <location>
        <begin position="85"/>
        <end position="129"/>
    </location>
</feature>
<dbReference type="InterPro" id="IPR043708">
    <property type="entry name" value="DUF5648"/>
</dbReference>
<evidence type="ECO:0000313" key="3">
    <source>
        <dbReference type="Proteomes" id="UP000829452"/>
    </source>
</evidence>
<dbReference type="Pfam" id="PF18885">
    <property type="entry name" value="DUF5648"/>
    <property type="match status" value="1"/>
</dbReference>
<organism evidence="2 3">
    <name type="scientific">Bifidobacterium longum subsp. longum</name>
    <dbReference type="NCBI Taxonomy" id="1679"/>
    <lineage>
        <taxon>Bacteria</taxon>
        <taxon>Bacillati</taxon>
        <taxon>Actinomycetota</taxon>
        <taxon>Actinomycetes</taxon>
        <taxon>Bifidobacteriales</taxon>
        <taxon>Bifidobacteriaceae</taxon>
        <taxon>Bifidobacterium</taxon>
    </lineage>
</organism>
<dbReference type="RefSeq" id="WP_242075745.1">
    <property type="nucleotide sequence ID" value="NZ_CP049768.1"/>
</dbReference>
<accession>A0A9Q8QPL0</accession>
<gene>
    <name evidence="2" type="ORF">G8B11_10760</name>
</gene>
<dbReference type="EMBL" id="CP049772">
    <property type="protein sequence ID" value="UNL80872.1"/>
    <property type="molecule type" value="Genomic_DNA"/>
</dbReference>
<dbReference type="AlphaFoldDB" id="A0A9Q8QPL0"/>
<evidence type="ECO:0000259" key="1">
    <source>
        <dbReference type="Pfam" id="PF18885"/>
    </source>
</evidence>
<reference evidence="2" key="1">
    <citation type="submission" date="2020-02" db="EMBL/GenBank/DDBJ databases">
        <title>The Isolation and identification of Lactobacillus and Bifidobacterium species from dairy as potential probiotics for calf scour mitigation.</title>
        <authorList>
            <person name="Dhadda K."/>
            <person name="Guan L."/>
            <person name="Chen Y."/>
            <person name="Malmuthuge N."/>
        </authorList>
    </citation>
    <scope>NUCLEOTIDE SEQUENCE</scope>
    <source>
        <strain evidence="2">B1</strain>
    </source>
</reference>
<evidence type="ECO:0000313" key="2">
    <source>
        <dbReference type="EMBL" id="UNL80872.1"/>
    </source>
</evidence>
<sequence length="131" mass="14094">MTKPTARNVRPSVKLTVNADGSVSLPAPRWTDGTFVAPSSTSPAGGVLDAKRGVITWKGYDAKASYPYDFDRGGMFTGHVTGVKPASTVAMFRLYNPNSGERFYTGNAVEKNHLAAIGWTREGIAWYAVHA</sequence>
<proteinExistence type="predicted"/>
<name>A0A9Q8QPL0_BIFLL</name>
<protein>
    <recommendedName>
        <fullName evidence="1">DUF5648 domain-containing protein</fullName>
    </recommendedName>
</protein>